<gene>
    <name evidence="1" type="primary">215</name>
    <name evidence="1" type="ORF">AH04_215</name>
</gene>
<evidence type="ECO:0000313" key="2">
    <source>
        <dbReference type="Proteomes" id="UP000827517"/>
    </source>
</evidence>
<organism evidence="1 2">
    <name type="scientific">Erwinia phage AH04</name>
    <dbReference type="NCBI Taxonomy" id="2869569"/>
    <lineage>
        <taxon>Viruses</taxon>
        <taxon>Duplodnaviria</taxon>
        <taxon>Heunggongvirae</taxon>
        <taxon>Uroviricota</taxon>
        <taxon>Caudoviricetes</taxon>
        <taxon>Chimalliviridae</taxon>
        <taxon>Meadowvirus</taxon>
        <taxon>Meadowvirus AH04</taxon>
    </lineage>
</organism>
<dbReference type="GeneID" id="77944095"/>
<dbReference type="InterPro" id="IPR029052">
    <property type="entry name" value="Metallo-depent_PP-like"/>
</dbReference>
<dbReference type="RefSeq" id="YP_010667969.1">
    <property type="nucleotide sequence ID" value="NC_070952.1"/>
</dbReference>
<dbReference type="Gene3D" id="3.60.21.10">
    <property type="match status" value="1"/>
</dbReference>
<reference evidence="1" key="1">
    <citation type="submission" date="2021-07" db="EMBL/GenBank/DDBJ databases">
        <authorList>
            <person name="Roth S.J."/>
            <person name="Krukonis G.P."/>
            <person name="Delesalle V.A."/>
        </authorList>
    </citation>
    <scope>NUCLEOTIDE SEQUENCE</scope>
</reference>
<protein>
    <submittedName>
        <fullName evidence="1">Metallophosphatase</fullName>
    </submittedName>
</protein>
<proteinExistence type="predicted"/>
<dbReference type="EMBL" id="MZ501267">
    <property type="protein sequence ID" value="QZA70690.1"/>
    <property type="molecule type" value="Genomic_DNA"/>
</dbReference>
<dbReference type="SUPFAM" id="SSF56300">
    <property type="entry name" value="Metallo-dependent phosphatases"/>
    <property type="match status" value="1"/>
</dbReference>
<dbReference type="KEGG" id="vg:77944095"/>
<accession>A0AAE7X115</accession>
<sequence>MGNTVCWADLHLDHLKAAKARGFDTLKEYQEKVQDAWNDIVTPRTTVILVGDSALYYDGLAMIKKLPGKKVLILGNHDIERDNDIRDVLEVYDRVEGLWKHRKGLWFGHAPLHPSQLRGRRQVHGHTHETIIQDERYINVCWDHLKEGPVDLEKILTGEYRTYRKPELVREQVNG</sequence>
<keyword evidence="2" id="KW-1185">Reference proteome</keyword>
<dbReference type="Proteomes" id="UP000827517">
    <property type="component" value="Segment"/>
</dbReference>
<evidence type="ECO:0000313" key="1">
    <source>
        <dbReference type="EMBL" id="QZA70690.1"/>
    </source>
</evidence>
<name>A0AAE7X115_9CAUD</name>